<feature type="region of interest" description="Disordered" evidence="1">
    <location>
        <begin position="402"/>
        <end position="435"/>
    </location>
</feature>
<evidence type="ECO:0000313" key="2">
    <source>
        <dbReference type="EMBL" id="GMT33564.1"/>
    </source>
</evidence>
<feature type="compositionally biased region" description="Low complexity" evidence="1">
    <location>
        <begin position="402"/>
        <end position="421"/>
    </location>
</feature>
<name>A0AAV5WVC7_9BILA</name>
<comment type="caution">
    <text evidence="2">The sequence shown here is derived from an EMBL/GenBank/DDBJ whole genome shotgun (WGS) entry which is preliminary data.</text>
</comment>
<keyword evidence="3" id="KW-1185">Reference proteome</keyword>
<feature type="compositionally biased region" description="Basic and acidic residues" evidence="1">
    <location>
        <begin position="228"/>
        <end position="237"/>
    </location>
</feature>
<proteinExistence type="predicted"/>
<protein>
    <submittedName>
        <fullName evidence="2">Uncharacterized protein</fullName>
    </submittedName>
</protein>
<sequence length="466" mass="54734">KKREEEARRKEEARREKIRKEEEANRRELEKKREEMRRKELEIEEMAEKQRREAVEKKVRELKERKAAESRRVAEEKRKEEERRRKEEEERRRIEEEEREKIEEKRRRKEAEDRIRREEREKFEREEREREEKQRLRAEVKKRTEEAEKRREEEIRAEVRREIEAKMRREYGPSARRNVKVSKVLSNYSDREKKARARLDKLRRPFKDQHELRVLKVQPGGGDFDMSVEERTKKDDVDPIVPDFTEEFTLSPIEKKRNLKAVDELQSLLLEKTDEPFAAARGIRTATSPLVKTLNGDKISTGAKIVPIKSETEDSETFLGGWDYDRNENTPSARPAKGLNVRRITKSPIDSTIAPLEIIPSAPTNGDDASKIVEIIEPTTTESSINKISVLAPIDAKHARPVVVTPPTTSPSTTTAPTTTKKAAEPGERTVDSLSDAEYDKFVRDYYSTYYKEYYSKLGLPSNDST</sequence>
<feature type="non-terminal residue" evidence="2">
    <location>
        <position position="466"/>
    </location>
</feature>
<feature type="region of interest" description="Disordered" evidence="1">
    <location>
        <begin position="1"/>
        <end position="152"/>
    </location>
</feature>
<evidence type="ECO:0000313" key="3">
    <source>
        <dbReference type="Proteomes" id="UP001432322"/>
    </source>
</evidence>
<dbReference type="EMBL" id="BTSY01000006">
    <property type="protein sequence ID" value="GMT33564.1"/>
    <property type="molecule type" value="Genomic_DNA"/>
</dbReference>
<dbReference type="AlphaFoldDB" id="A0AAV5WVC7"/>
<accession>A0AAV5WVC7</accession>
<feature type="non-terminal residue" evidence="2">
    <location>
        <position position="1"/>
    </location>
</feature>
<organism evidence="2 3">
    <name type="scientific">Pristionchus fissidentatus</name>
    <dbReference type="NCBI Taxonomy" id="1538716"/>
    <lineage>
        <taxon>Eukaryota</taxon>
        <taxon>Metazoa</taxon>
        <taxon>Ecdysozoa</taxon>
        <taxon>Nematoda</taxon>
        <taxon>Chromadorea</taxon>
        <taxon>Rhabditida</taxon>
        <taxon>Rhabditina</taxon>
        <taxon>Diplogasteromorpha</taxon>
        <taxon>Diplogasteroidea</taxon>
        <taxon>Neodiplogasteridae</taxon>
        <taxon>Pristionchus</taxon>
    </lineage>
</organism>
<evidence type="ECO:0000256" key="1">
    <source>
        <dbReference type="SAM" id="MobiDB-lite"/>
    </source>
</evidence>
<feature type="region of interest" description="Disordered" evidence="1">
    <location>
        <begin position="215"/>
        <end position="240"/>
    </location>
</feature>
<gene>
    <name evidence="2" type="ORF">PFISCL1PPCAC_24861</name>
</gene>
<dbReference type="Proteomes" id="UP001432322">
    <property type="component" value="Unassembled WGS sequence"/>
</dbReference>
<reference evidence="2" key="1">
    <citation type="submission" date="2023-10" db="EMBL/GenBank/DDBJ databases">
        <title>Genome assembly of Pristionchus species.</title>
        <authorList>
            <person name="Yoshida K."/>
            <person name="Sommer R.J."/>
        </authorList>
    </citation>
    <scope>NUCLEOTIDE SEQUENCE</scope>
    <source>
        <strain evidence="2">RS5133</strain>
    </source>
</reference>
<feature type="compositionally biased region" description="Basic and acidic residues" evidence="1">
    <location>
        <begin position="422"/>
        <end position="431"/>
    </location>
</feature>